<feature type="compositionally biased region" description="Pro residues" evidence="13">
    <location>
        <begin position="1295"/>
        <end position="1305"/>
    </location>
</feature>
<keyword evidence="16" id="KW-1185">Reference proteome</keyword>
<evidence type="ECO:0000313" key="15">
    <source>
        <dbReference type="EMBL" id="CAL4126837.1"/>
    </source>
</evidence>
<dbReference type="FunFam" id="3.40.50.300:FF:000481">
    <property type="entry name" value="Structural maintenance of chromosomes 4"/>
    <property type="match status" value="1"/>
</dbReference>
<dbReference type="PANTHER" id="PTHR18937">
    <property type="entry name" value="STRUCTURAL MAINTENANCE OF CHROMOSOMES SMC FAMILY MEMBER"/>
    <property type="match status" value="1"/>
</dbReference>
<evidence type="ECO:0000259" key="14">
    <source>
        <dbReference type="SMART" id="SM00968"/>
    </source>
</evidence>
<evidence type="ECO:0000256" key="4">
    <source>
        <dbReference type="ARBA" id="ARBA00022741"/>
    </source>
</evidence>
<dbReference type="FunFam" id="3.40.50.300:FF:000585">
    <property type="entry name" value="Structural maintenance of chromosomes 4"/>
    <property type="match status" value="1"/>
</dbReference>
<proteinExistence type="inferred from homology"/>
<gene>
    <name evidence="15" type="ORF">MNOR_LOCUS25720</name>
</gene>
<keyword evidence="4" id="KW-0547">Nucleotide-binding</keyword>
<dbReference type="InterPro" id="IPR024704">
    <property type="entry name" value="SMC"/>
</dbReference>
<dbReference type="InterPro" id="IPR003395">
    <property type="entry name" value="RecF/RecN/SMC_N"/>
</dbReference>
<accession>A0AAV2RNP9</accession>
<evidence type="ECO:0000256" key="1">
    <source>
        <dbReference type="ARBA" id="ARBA00004123"/>
    </source>
</evidence>
<evidence type="ECO:0000256" key="3">
    <source>
        <dbReference type="ARBA" id="ARBA00022618"/>
    </source>
</evidence>
<organism evidence="15 16">
    <name type="scientific">Meganyctiphanes norvegica</name>
    <name type="common">Northern krill</name>
    <name type="synonym">Thysanopoda norvegica</name>
    <dbReference type="NCBI Taxonomy" id="48144"/>
    <lineage>
        <taxon>Eukaryota</taxon>
        <taxon>Metazoa</taxon>
        <taxon>Ecdysozoa</taxon>
        <taxon>Arthropoda</taxon>
        <taxon>Crustacea</taxon>
        <taxon>Multicrustacea</taxon>
        <taxon>Malacostraca</taxon>
        <taxon>Eumalacostraca</taxon>
        <taxon>Eucarida</taxon>
        <taxon>Euphausiacea</taxon>
        <taxon>Euphausiidae</taxon>
        <taxon>Meganyctiphanes</taxon>
    </lineage>
</organism>
<dbReference type="PANTHER" id="PTHR18937:SF172">
    <property type="entry name" value="STRUCTURAL MAINTENANCE OF CHROMOSOMES PROTEIN"/>
    <property type="match status" value="1"/>
</dbReference>
<sequence>MPSDKKAKNKRNKEEEKEKENAKEKEAEVVEDVPMEEEDDHEDEPGGIRIGDIYLPPPPPPACTFDSNGPRLIITHIENEFFKSYAGRQVLGPFHKSFTSIVGPNGSGKSNVIDSMLFVFGYRANKIRLKKLSGLIHNSEQHSNVQSCTVAVHFQSIIDKDGDDFEVVPNSKLVVARTAYKDNTSYYTVDGKRCQFKVVAKLLRAKGIDLDHNRFLILQGEVEQIAMMKPKALTEHDTGMLEFLEDIVGSSRFMKPIELLSKRVEELNEQRQEKLNRVKLVEKEKDELEEPKEAAVAHLRLENEITVKNHRLYQRYILDCTRTMDKAVAKKQEIDDGMSDVKKQLEELGTKKKEKGEEIKKLGGQLEKISKAKEEYSEKFKGLESEDQKLQEDMKHKNLKRKKLIGLLKTETEKLEELERVPEKNEKDIEECKKLKERLEGEREKEQEEYHKVMATLNSETQTLQEEKKQYETRLIDLRKTVNETKSVVDISQSELDIYQSTEKSEKKKLEQIESGLKKAQETINSRKDQVEKLKQAVPDSDQKLRAANQNLLQVSPQLGQLEQQLRSQRVLLEEKRSSMQSSHSHNRVLDFLMEQKRNGNIPGVFGRLGDLGGIDAKYDIAISTACGPLDNIVVDNIDTAQACIEALRRSQVGSGTFIALDKQEKWRRNAESTIQTPENVPRLFDLVKINDPRVSPAFYFALRDTLVATDMEQASRIAYGKQRRRVVTLKGELIETSGTMSGGGNRPNKGRMGRQAAVVEVDPKEVERIEINVEELMKQQGELRREKSQHDDTIHQLTKDLKIMKADLQKFGREVAVAEQQIEVLEAQVEGQRQKAKDATSDPKKVKEMEKIITDKLKLYKEASAASEKDEEAVQKINNQIKEVTGSKMKGVKKKLDTVSTKLEKVTAEITKLQVAIKTAQRNTKKTKDKITEMETEKLEGETELKGMTEKRTAIEEKATKVLEELQAATKAEEERSEKVAEIKSEYEEIVSEENKIKASKIEIDQELEKYENIIKENKSKASHWKRQMGKLDLTEIPFSDPEEEEDKMSLDMLEEAALDELDPKQLQYQLTMLQEKLAQSKPNLAVIQEYKKKEEVYLSRVVELDEITRFRDEQRKYHEDLRKQRLNEFMSGFTIISNKLKEMYQMITLGGDAELELVDSLDPFSEGIVFSVRPPKKSWKNITNLSGGEKTLSSLALVFALHYYKPTPLYVMDEIDAALDFKNVSIVGNYIKERTKNAQFIIISLRSQMFELADRLVGIYKTYNATKSVTINPSKFGVPEGTEEKDVVQHPVSTPPLVSPPPVLGESKA</sequence>
<comment type="caution">
    <text evidence="15">The sequence shown here is derived from an EMBL/GenBank/DDBJ whole genome shotgun (WGS) entry which is preliminary data.</text>
</comment>
<keyword evidence="10" id="KW-0131">Cell cycle</keyword>
<dbReference type="InterPro" id="IPR027417">
    <property type="entry name" value="P-loop_NTPase"/>
</dbReference>
<keyword evidence="8" id="KW-0226">DNA condensation</keyword>
<dbReference type="FunFam" id="3.30.70.1620:FF:000003">
    <property type="entry name" value="Structural maintenance of chromosomes 4"/>
    <property type="match status" value="1"/>
</dbReference>
<evidence type="ECO:0000256" key="13">
    <source>
        <dbReference type="SAM" id="MobiDB-lite"/>
    </source>
</evidence>
<feature type="coiled-coil region" evidence="12">
    <location>
        <begin position="767"/>
        <end position="1029"/>
    </location>
</feature>
<feature type="domain" description="SMC hinge" evidence="14">
    <location>
        <begin position="603"/>
        <end position="719"/>
    </location>
</feature>
<evidence type="ECO:0000256" key="10">
    <source>
        <dbReference type="ARBA" id="ARBA00023306"/>
    </source>
</evidence>
<dbReference type="SUPFAM" id="SSF52540">
    <property type="entry name" value="P-loop containing nucleoside triphosphate hydrolases"/>
    <property type="match status" value="1"/>
</dbReference>
<feature type="region of interest" description="Disordered" evidence="13">
    <location>
        <begin position="1278"/>
        <end position="1311"/>
    </location>
</feature>
<dbReference type="InterPro" id="IPR036277">
    <property type="entry name" value="SMC_hinge_sf"/>
</dbReference>
<evidence type="ECO:0000256" key="11">
    <source>
        <dbReference type="PIRNR" id="PIRNR005719"/>
    </source>
</evidence>
<evidence type="ECO:0000256" key="9">
    <source>
        <dbReference type="ARBA" id="ARBA00023242"/>
    </source>
</evidence>
<dbReference type="Gene3D" id="3.40.50.300">
    <property type="entry name" value="P-loop containing nucleotide triphosphate hydrolases"/>
    <property type="match status" value="2"/>
</dbReference>
<keyword evidence="9 11" id="KW-0539">Nucleus</keyword>
<dbReference type="GO" id="GO:0005634">
    <property type="term" value="C:nucleus"/>
    <property type="evidence" value="ECO:0007669"/>
    <property type="project" value="UniProtKB-SubCell"/>
</dbReference>
<keyword evidence="7 12" id="KW-0175">Coiled coil</keyword>
<feature type="coiled-coil region" evidence="12">
    <location>
        <begin position="338"/>
        <end position="551"/>
    </location>
</feature>
<comment type="subcellular location">
    <subcellularLocation>
        <location evidence="1 11">Nucleus</location>
    </subcellularLocation>
</comment>
<comment type="similarity">
    <text evidence="2">Belongs to the SMC family. SMC4 subfamily.</text>
</comment>
<keyword evidence="6" id="KW-0067">ATP-binding</keyword>
<dbReference type="SUPFAM" id="SSF75553">
    <property type="entry name" value="Smc hinge domain"/>
    <property type="match status" value="1"/>
</dbReference>
<dbReference type="PIRSF" id="PIRSF005719">
    <property type="entry name" value="SMC"/>
    <property type="match status" value="1"/>
</dbReference>
<feature type="region of interest" description="Disordered" evidence="13">
    <location>
        <begin position="738"/>
        <end position="757"/>
    </location>
</feature>
<dbReference type="Gene3D" id="1.20.1060.20">
    <property type="match status" value="1"/>
</dbReference>
<evidence type="ECO:0000256" key="2">
    <source>
        <dbReference type="ARBA" id="ARBA00006005"/>
    </source>
</evidence>
<feature type="region of interest" description="Disordered" evidence="13">
    <location>
        <begin position="1"/>
        <end position="46"/>
    </location>
</feature>
<keyword evidence="3" id="KW-0132">Cell division</keyword>
<keyword evidence="5" id="KW-0498">Mitosis</keyword>
<dbReference type="EMBL" id="CAXKWB010024883">
    <property type="protein sequence ID" value="CAL4126837.1"/>
    <property type="molecule type" value="Genomic_DNA"/>
</dbReference>
<feature type="compositionally biased region" description="Acidic residues" evidence="13">
    <location>
        <begin position="29"/>
        <end position="45"/>
    </location>
</feature>
<dbReference type="SMART" id="SM00968">
    <property type="entry name" value="SMC_hinge"/>
    <property type="match status" value="1"/>
</dbReference>
<reference evidence="15 16" key="1">
    <citation type="submission" date="2024-05" db="EMBL/GenBank/DDBJ databases">
        <authorList>
            <person name="Wallberg A."/>
        </authorList>
    </citation>
    <scope>NUCLEOTIDE SEQUENCE [LARGE SCALE GENOMIC DNA]</scope>
</reference>
<dbReference type="Pfam" id="PF06470">
    <property type="entry name" value="SMC_hinge"/>
    <property type="match status" value="1"/>
</dbReference>
<dbReference type="GO" id="GO:0051301">
    <property type="term" value="P:cell division"/>
    <property type="evidence" value="ECO:0007669"/>
    <property type="project" value="UniProtKB-KW"/>
</dbReference>
<feature type="coiled-coil region" evidence="12">
    <location>
        <begin position="257"/>
        <end position="284"/>
    </location>
</feature>
<name>A0AAV2RNP9_MEGNR</name>
<dbReference type="GO" id="GO:0000796">
    <property type="term" value="C:condensin complex"/>
    <property type="evidence" value="ECO:0007669"/>
    <property type="project" value="TreeGrafter"/>
</dbReference>
<dbReference type="GO" id="GO:0005524">
    <property type="term" value="F:ATP binding"/>
    <property type="evidence" value="ECO:0007669"/>
    <property type="project" value="UniProtKB-KW"/>
</dbReference>
<feature type="compositionally biased region" description="Basic and acidic residues" evidence="13">
    <location>
        <begin position="1"/>
        <end position="28"/>
    </location>
</feature>
<evidence type="ECO:0000256" key="6">
    <source>
        <dbReference type="ARBA" id="ARBA00022840"/>
    </source>
</evidence>
<dbReference type="Pfam" id="PF02463">
    <property type="entry name" value="SMC_N"/>
    <property type="match status" value="1"/>
</dbReference>
<evidence type="ECO:0000256" key="12">
    <source>
        <dbReference type="SAM" id="Coils"/>
    </source>
</evidence>
<protein>
    <recommendedName>
        <fullName evidence="11">Structural maintenance of chromosomes protein</fullName>
    </recommendedName>
</protein>
<evidence type="ECO:0000256" key="5">
    <source>
        <dbReference type="ARBA" id="ARBA00022776"/>
    </source>
</evidence>
<dbReference type="Proteomes" id="UP001497623">
    <property type="component" value="Unassembled WGS sequence"/>
</dbReference>
<evidence type="ECO:0000256" key="8">
    <source>
        <dbReference type="ARBA" id="ARBA00023067"/>
    </source>
</evidence>
<dbReference type="Gene3D" id="3.30.70.1620">
    <property type="match status" value="1"/>
</dbReference>
<dbReference type="InterPro" id="IPR010935">
    <property type="entry name" value="SMC_hinge"/>
</dbReference>
<dbReference type="GO" id="GO:0007076">
    <property type="term" value="P:mitotic chromosome condensation"/>
    <property type="evidence" value="ECO:0007669"/>
    <property type="project" value="TreeGrafter"/>
</dbReference>
<dbReference type="GO" id="GO:0016887">
    <property type="term" value="F:ATP hydrolysis activity"/>
    <property type="evidence" value="ECO:0007669"/>
    <property type="project" value="InterPro"/>
</dbReference>
<evidence type="ECO:0000256" key="7">
    <source>
        <dbReference type="ARBA" id="ARBA00023054"/>
    </source>
</evidence>
<evidence type="ECO:0000313" key="16">
    <source>
        <dbReference type="Proteomes" id="UP001497623"/>
    </source>
</evidence>